<comment type="similarity">
    <text evidence="1">Belongs to the G-protein coupled receptor 2 family. Adhesion G-protein coupled receptor (ADGR) subfamily.</text>
</comment>
<dbReference type="InterPro" id="IPR001611">
    <property type="entry name" value="Leu-rich_rpt"/>
</dbReference>
<dbReference type="InterPro" id="IPR032675">
    <property type="entry name" value="LRR_dom_sf"/>
</dbReference>
<feature type="region of interest" description="Disordered" evidence="5">
    <location>
        <begin position="1"/>
        <end position="74"/>
    </location>
</feature>
<evidence type="ECO:0000256" key="5">
    <source>
        <dbReference type="SAM" id="MobiDB-lite"/>
    </source>
</evidence>
<gene>
    <name evidence="7" type="ORF">KC01_LOCUS8355</name>
</gene>
<dbReference type="GO" id="GO:0005886">
    <property type="term" value="C:plasma membrane"/>
    <property type="evidence" value="ECO:0007669"/>
    <property type="project" value="TreeGrafter"/>
</dbReference>
<dbReference type="SMART" id="SM00082">
    <property type="entry name" value="LRRCT"/>
    <property type="match status" value="1"/>
</dbReference>
<keyword evidence="8" id="KW-1185">Reference proteome</keyword>
<name>A0AAV2JJN1_KNICA</name>
<evidence type="ECO:0000256" key="4">
    <source>
        <dbReference type="ARBA" id="ARBA00023170"/>
    </source>
</evidence>
<dbReference type="GO" id="GO:0007166">
    <property type="term" value="P:cell surface receptor signaling pathway"/>
    <property type="evidence" value="ECO:0007669"/>
    <property type="project" value="TreeGrafter"/>
</dbReference>
<keyword evidence="3" id="KW-0732">Signal</keyword>
<dbReference type="InterPro" id="IPR000483">
    <property type="entry name" value="Cys-rich_flank_reg_C"/>
</dbReference>
<evidence type="ECO:0000256" key="2">
    <source>
        <dbReference type="ARBA" id="ARBA00022614"/>
    </source>
</evidence>
<keyword evidence="4" id="KW-0675">Receptor</keyword>
<dbReference type="Gene3D" id="3.80.10.10">
    <property type="entry name" value="Ribonuclease Inhibitor"/>
    <property type="match status" value="1"/>
</dbReference>
<dbReference type="PANTHER" id="PTHR45930:SF3">
    <property type="entry name" value="ADHESION G PROTEIN-COUPLED RECEPTOR A1"/>
    <property type="match status" value="1"/>
</dbReference>
<dbReference type="SUPFAM" id="SSF52058">
    <property type="entry name" value="L domain-like"/>
    <property type="match status" value="1"/>
</dbReference>
<evidence type="ECO:0000313" key="8">
    <source>
        <dbReference type="Proteomes" id="UP001497482"/>
    </source>
</evidence>
<accession>A0AAV2JJN1</accession>
<keyword evidence="2" id="KW-0433">Leucine-rich repeat</keyword>
<evidence type="ECO:0000313" key="7">
    <source>
        <dbReference type="EMBL" id="CAL1576963.1"/>
    </source>
</evidence>
<feature type="compositionally biased region" description="Polar residues" evidence="5">
    <location>
        <begin position="1"/>
        <end position="28"/>
    </location>
</feature>
<evidence type="ECO:0000259" key="6">
    <source>
        <dbReference type="SMART" id="SM00082"/>
    </source>
</evidence>
<protein>
    <recommendedName>
        <fullName evidence="6">LRRCT domain-containing protein</fullName>
    </recommendedName>
</protein>
<evidence type="ECO:0000256" key="3">
    <source>
        <dbReference type="ARBA" id="ARBA00022729"/>
    </source>
</evidence>
<dbReference type="GO" id="GO:0014069">
    <property type="term" value="C:postsynaptic density"/>
    <property type="evidence" value="ECO:0007669"/>
    <property type="project" value="TreeGrafter"/>
</dbReference>
<organism evidence="7 8">
    <name type="scientific">Knipowitschia caucasica</name>
    <name type="common">Caucasian dwarf goby</name>
    <name type="synonym">Pomatoschistus caucasicus</name>
    <dbReference type="NCBI Taxonomy" id="637954"/>
    <lineage>
        <taxon>Eukaryota</taxon>
        <taxon>Metazoa</taxon>
        <taxon>Chordata</taxon>
        <taxon>Craniata</taxon>
        <taxon>Vertebrata</taxon>
        <taxon>Euteleostomi</taxon>
        <taxon>Actinopterygii</taxon>
        <taxon>Neopterygii</taxon>
        <taxon>Teleostei</taxon>
        <taxon>Neoteleostei</taxon>
        <taxon>Acanthomorphata</taxon>
        <taxon>Gobiaria</taxon>
        <taxon>Gobiiformes</taxon>
        <taxon>Gobioidei</taxon>
        <taxon>Gobiidae</taxon>
        <taxon>Gobiinae</taxon>
        <taxon>Knipowitschia</taxon>
    </lineage>
</organism>
<feature type="compositionally biased region" description="Basic and acidic residues" evidence="5">
    <location>
        <begin position="36"/>
        <end position="74"/>
    </location>
</feature>
<dbReference type="GO" id="GO:0098978">
    <property type="term" value="C:glutamatergic synapse"/>
    <property type="evidence" value="ECO:0007669"/>
    <property type="project" value="TreeGrafter"/>
</dbReference>
<dbReference type="EMBL" id="OZ035835">
    <property type="protein sequence ID" value="CAL1576963.1"/>
    <property type="molecule type" value="Genomic_DNA"/>
</dbReference>
<dbReference type="Pfam" id="PF13855">
    <property type="entry name" value="LRR_8"/>
    <property type="match status" value="1"/>
</dbReference>
<reference evidence="7 8" key="1">
    <citation type="submission" date="2024-04" db="EMBL/GenBank/DDBJ databases">
        <authorList>
            <person name="Waldvogel A.-M."/>
            <person name="Schoenle A."/>
        </authorList>
    </citation>
    <scope>NUCLEOTIDE SEQUENCE [LARGE SCALE GENOMIC DNA]</scope>
</reference>
<sequence>MKQLVFSSQGIPFNPPNVSMFTQSLAPPSSSSSSENHTKPLDSVEEVRDRRPLDSVEEVRDRRPLDSVEEVRDRRPLDSVEEVRVRRPLDSVEEVRDRRPLDSVEEVRDRRPLDSVEEVRVRRPLDSVEEVRDRRPLDSVEEVRVRRPLDSVEEVRDRRPLDSVEEVRGGPWTLWRRDLSRNRIGCLVPGALVDLSSLSKLNLSGNIFSTLSPGLFRHLTALKVLHFKTESLFCDCQLQWLLLWAKSKSVRIGNDTTCSFPTHLHGLEFRNLRQQQLHCDRADHVEPFSPAPRSSTSDTKVSKGFQRFPKVSVFYRDTWEIIAIHPPPPETLH</sequence>
<dbReference type="InterPro" id="IPR051963">
    <property type="entry name" value="Adhesion_GPCR_A"/>
</dbReference>
<feature type="domain" description="LRRCT" evidence="6">
    <location>
        <begin position="230"/>
        <end position="280"/>
    </location>
</feature>
<dbReference type="PANTHER" id="PTHR45930">
    <property type="entry name" value="G-PROTEIN COUPLED RECEPTOR 124-LIKE PROTEIN"/>
    <property type="match status" value="1"/>
</dbReference>
<evidence type="ECO:0000256" key="1">
    <source>
        <dbReference type="ARBA" id="ARBA00007343"/>
    </source>
</evidence>
<dbReference type="AlphaFoldDB" id="A0AAV2JJN1"/>
<dbReference type="Proteomes" id="UP001497482">
    <property type="component" value="Chromosome 13"/>
</dbReference>
<proteinExistence type="inferred from homology"/>